<organism evidence="1 2">
    <name type="scientific">Symbiodinium microadriaticum</name>
    <name type="common">Dinoflagellate</name>
    <name type="synonym">Zooxanthella microadriatica</name>
    <dbReference type="NCBI Taxonomy" id="2951"/>
    <lineage>
        <taxon>Eukaryota</taxon>
        <taxon>Sar</taxon>
        <taxon>Alveolata</taxon>
        <taxon>Dinophyceae</taxon>
        <taxon>Suessiales</taxon>
        <taxon>Symbiodiniaceae</taxon>
        <taxon>Symbiodinium</taxon>
    </lineage>
</organism>
<proteinExistence type="predicted"/>
<dbReference type="EMBL" id="LSRX01000324">
    <property type="protein sequence ID" value="OLQ00522.1"/>
    <property type="molecule type" value="Genomic_DNA"/>
</dbReference>
<evidence type="ECO:0000313" key="2">
    <source>
        <dbReference type="Proteomes" id="UP000186817"/>
    </source>
</evidence>
<dbReference type="AlphaFoldDB" id="A0A1Q9DZD4"/>
<sequence length="86" mass="9764">MLLADLPYGHREFPFYHSLEDFTAGIFHLTRRTLNPGGRAVMLYPQALVKHLRAFARAAELTLHAAYPCDTTSGRKRRLVILEVPS</sequence>
<dbReference type="Gene3D" id="3.40.50.150">
    <property type="entry name" value="Vaccinia Virus protein VP39"/>
    <property type="match status" value="1"/>
</dbReference>
<dbReference type="InterPro" id="IPR029063">
    <property type="entry name" value="SAM-dependent_MTases_sf"/>
</dbReference>
<dbReference type="Proteomes" id="UP000186817">
    <property type="component" value="Unassembled WGS sequence"/>
</dbReference>
<name>A0A1Q9DZD4_SYMMI</name>
<accession>A0A1Q9DZD4</accession>
<gene>
    <name evidence="1" type="ORF">AK812_SmicGene16793</name>
</gene>
<comment type="caution">
    <text evidence="1">The sequence shown here is derived from an EMBL/GenBank/DDBJ whole genome shotgun (WGS) entry which is preliminary data.</text>
</comment>
<protein>
    <submittedName>
        <fullName evidence="1">Uncharacterized protein</fullName>
    </submittedName>
</protein>
<reference evidence="1 2" key="1">
    <citation type="submission" date="2016-02" db="EMBL/GenBank/DDBJ databases">
        <title>Genome analysis of coral dinoflagellate symbionts highlights evolutionary adaptations to a symbiotic lifestyle.</title>
        <authorList>
            <person name="Aranda M."/>
            <person name="Li Y."/>
            <person name="Liew Y.J."/>
            <person name="Baumgarten S."/>
            <person name="Simakov O."/>
            <person name="Wilson M."/>
            <person name="Piel J."/>
            <person name="Ashoor H."/>
            <person name="Bougouffa S."/>
            <person name="Bajic V.B."/>
            <person name="Ryu T."/>
            <person name="Ravasi T."/>
            <person name="Bayer T."/>
            <person name="Micklem G."/>
            <person name="Kim H."/>
            <person name="Bhak J."/>
            <person name="Lajeunesse T.C."/>
            <person name="Voolstra C.R."/>
        </authorList>
    </citation>
    <scope>NUCLEOTIDE SEQUENCE [LARGE SCALE GENOMIC DNA]</scope>
    <source>
        <strain evidence="1 2">CCMP2467</strain>
    </source>
</reference>
<keyword evidence="2" id="KW-1185">Reference proteome</keyword>
<evidence type="ECO:0000313" key="1">
    <source>
        <dbReference type="EMBL" id="OLQ00522.1"/>
    </source>
</evidence>